<dbReference type="AlphaFoldDB" id="A0A1V6Q6A7"/>
<keyword evidence="3" id="KW-0677">Repeat</keyword>
<evidence type="ECO:0000256" key="4">
    <source>
        <dbReference type="ARBA" id="ARBA00023242"/>
    </source>
</evidence>
<dbReference type="GO" id="GO:0003714">
    <property type="term" value="F:transcription corepressor activity"/>
    <property type="evidence" value="ECO:0007669"/>
    <property type="project" value="InterPro"/>
</dbReference>
<dbReference type="GO" id="GO:0006357">
    <property type="term" value="P:regulation of transcription by RNA polymerase II"/>
    <property type="evidence" value="ECO:0007669"/>
    <property type="project" value="TreeGrafter"/>
</dbReference>
<feature type="compositionally biased region" description="Basic and acidic residues" evidence="5">
    <location>
        <begin position="112"/>
        <end position="130"/>
    </location>
</feature>
<evidence type="ECO:0000256" key="3">
    <source>
        <dbReference type="ARBA" id="ARBA00022737"/>
    </source>
</evidence>
<gene>
    <name evidence="6" type="ORF">PENANT_c012G09715</name>
</gene>
<evidence type="ECO:0000256" key="5">
    <source>
        <dbReference type="SAM" id="MobiDB-lite"/>
    </source>
</evidence>
<evidence type="ECO:0000313" key="7">
    <source>
        <dbReference type="Proteomes" id="UP000191672"/>
    </source>
</evidence>
<reference evidence="7" key="1">
    <citation type="journal article" date="2017" name="Nat. Microbiol.">
        <title>Global analysis of biosynthetic gene clusters reveals vast potential of secondary metabolite production in Penicillium species.</title>
        <authorList>
            <person name="Nielsen J.C."/>
            <person name="Grijseels S."/>
            <person name="Prigent S."/>
            <person name="Ji B."/>
            <person name="Dainat J."/>
            <person name="Nielsen K.F."/>
            <person name="Frisvad J.C."/>
            <person name="Workman M."/>
            <person name="Nielsen J."/>
        </authorList>
    </citation>
    <scope>NUCLEOTIDE SEQUENCE [LARGE SCALE GENOMIC DNA]</scope>
    <source>
        <strain evidence="7">IBT 31811</strain>
    </source>
</reference>
<dbReference type="OrthoDB" id="1367865at2759"/>
<keyword evidence="4" id="KW-0539">Nucleus</keyword>
<protein>
    <submittedName>
        <fullName evidence="6">Uncharacterized protein</fullName>
    </submittedName>
</protein>
<dbReference type="InterPro" id="IPR045183">
    <property type="entry name" value="Ebi-like"/>
</dbReference>
<keyword evidence="2" id="KW-0853">WD repeat</keyword>
<sequence>MAQPDLTSHHVNYLIWRYLQESGHGDAAVSLQRAWYPDPQTLPFAPYIKTHALVSLVQKGLQYHELQSSLDKEGNHINISPNDYFFGPEPFETGFVDRRDEVGTDQASPGKIARDHPNGHADPGKQAREDDSMDDDATESKPSSPNLDGDGDTSMGEIPESTFTLTNGGSVGVQISPAKAADLTPDTALLDAEDHVTRALWRPRDPTMVVAAGDTFCDMWKLSSSSPVKKKIVDHRNSSTCVSAVGWDAVGEKLAVATCAEQRGTITMYNVNGEAVDLLPELPRMITGLHWADSRSQLVVVASDNHISELALWDDSRRPDVFPPPQHIENPIFDLAWCGPTQVFASGEGAVYQCEVDTTVRLVKKFAASGPSAAWEFIRCVQAGSHSVAITASATSNAIWIPTHDILIPDAHHQAITGIEIRPQPQDQRIVFASFATDHMVKVWQIDLESKDFSCLHKLRLGSAPALAGCFSPDGYAFSAVGKDSLFIWNVERGGEPMATWTAASSEVKKEDGMTNGQNGHTEPVGYRALSWDADGKRLAYGLDKQMALVNLQR</sequence>
<dbReference type="SUPFAM" id="SSF50978">
    <property type="entry name" value="WD40 repeat-like"/>
    <property type="match status" value="1"/>
</dbReference>
<accession>A0A1V6Q6A7</accession>
<keyword evidence="7" id="KW-1185">Reference proteome</keyword>
<dbReference type="InterPro" id="IPR006594">
    <property type="entry name" value="LisH"/>
</dbReference>
<feature type="region of interest" description="Disordered" evidence="5">
    <location>
        <begin position="98"/>
        <end position="169"/>
    </location>
</feature>
<dbReference type="STRING" id="416450.A0A1V6Q6A7"/>
<dbReference type="PANTHER" id="PTHR22846">
    <property type="entry name" value="WD40 REPEAT PROTEIN"/>
    <property type="match status" value="1"/>
</dbReference>
<dbReference type="PANTHER" id="PTHR22846:SF2">
    <property type="entry name" value="F-BOX-LIKE_WD REPEAT-CONTAINING PROTEIN EBI"/>
    <property type="match status" value="1"/>
</dbReference>
<evidence type="ECO:0000256" key="1">
    <source>
        <dbReference type="ARBA" id="ARBA00004123"/>
    </source>
</evidence>
<dbReference type="InterPro" id="IPR036322">
    <property type="entry name" value="WD40_repeat_dom_sf"/>
</dbReference>
<name>A0A1V6Q6A7_9EURO</name>
<proteinExistence type="predicted"/>
<comment type="subcellular location">
    <subcellularLocation>
        <location evidence="1">Nucleus</location>
    </subcellularLocation>
</comment>
<dbReference type="Proteomes" id="UP000191672">
    <property type="component" value="Unassembled WGS sequence"/>
</dbReference>
<evidence type="ECO:0000313" key="6">
    <source>
        <dbReference type="EMBL" id="OQD84764.1"/>
    </source>
</evidence>
<dbReference type="EMBL" id="MDYN01000012">
    <property type="protein sequence ID" value="OQD84764.1"/>
    <property type="molecule type" value="Genomic_DNA"/>
</dbReference>
<comment type="caution">
    <text evidence="6">The sequence shown here is derived from an EMBL/GenBank/DDBJ whole genome shotgun (WGS) entry which is preliminary data.</text>
</comment>
<dbReference type="GO" id="GO:0034967">
    <property type="term" value="C:Set3 complex"/>
    <property type="evidence" value="ECO:0007669"/>
    <property type="project" value="TreeGrafter"/>
</dbReference>
<organism evidence="6 7">
    <name type="scientific">Penicillium antarcticum</name>
    <dbReference type="NCBI Taxonomy" id="416450"/>
    <lineage>
        <taxon>Eukaryota</taxon>
        <taxon>Fungi</taxon>
        <taxon>Dikarya</taxon>
        <taxon>Ascomycota</taxon>
        <taxon>Pezizomycotina</taxon>
        <taxon>Eurotiomycetes</taxon>
        <taxon>Eurotiomycetidae</taxon>
        <taxon>Eurotiales</taxon>
        <taxon>Aspergillaceae</taxon>
        <taxon>Penicillium</taxon>
    </lineage>
</organism>
<evidence type="ECO:0000256" key="2">
    <source>
        <dbReference type="ARBA" id="ARBA00022574"/>
    </source>
</evidence>
<dbReference type="Gene3D" id="2.130.10.10">
    <property type="entry name" value="YVTN repeat-like/Quinoprotein amine dehydrogenase"/>
    <property type="match status" value="2"/>
</dbReference>
<dbReference type="Gene3D" id="1.20.960.30">
    <property type="match status" value="1"/>
</dbReference>
<dbReference type="InterPro" id="IPR015943">
    <property type="entry name" value="WD40/YVTN_repeat-like_dom_sf"/>
</dbReference>
<dbReference type="Pfam" id="PF08513">
    <property type="entry name" value="LisH"/>
    <property type="match status" value="1"/>
</dbReference>